<dbReference type="Proteomes" id="UP000076837">
    <property type="component" value="Unassembled WGS sequence"/>
</dbReference>
<evidence type="ECO:0000256" key="1">
    <source>
        <dbReference type="ARBA" id="ARBA00004409"/>
    </source>
</evidence>
<dbReference type="InterPro" id="IPR000727">
    <property type="entry name" value="T_SNARE_dom"/>
</dbReference>
<organism evidence="15 16">
    <name type="scientific">Didymella rabiei</name>
    <name type="common">Chickpea ascochyta blight fungus</name>
    <name type="synonym">Mycosphaerella rabiei</name>
    <dbReference type="NCBI Taxonomy" id="5454"/>
    <lineage>
        <taxon>Eukaryota</taxon>
        <taxon>Fungi</taxon>
        <taxon>Dikarya</taxon>
        <taxon>Ascomycota</taxon>
        <taxon>Pezizomycotina</taxon>
        <taxon>Dothideomycetes</taxon>
        <taxon>Pleosporomycetidae</taxon>
        <taxon>Pleosporales</taxon>
        <taxon>Pleosporineae</taxon>
        <taxon>Didymellaceae</taxon>
        <taxon>Ascochyta</taxon>
    </lineage>
</organism>
<evidence type="ECO:0000256" key="5">
    <source>
        <dbReference type="ARBA" id="ARBA00022927"/>
    </source>
</evidence>
<evidence type="ECO:0000256" key="10">
    <source>
        <dbReference type="ARBA" id="ARBA00073343"/>
    </source>
</evidence>
<sequence>MMSSTRDEDPFLQVQADVLSALNTSRPLFKSYLRIRSSASSENSPELREARNELEQTLQDLSQDLEDLVESVKAVEHDPYKFGLEIDEVERRRRLVKEVGDEIENMHKALQQTVQDAQKKGNMLPDPDSFEEDEDNYAQFEQEQQMQIMNEQDEALDGVFRTVGNLRMQADDMGRELEEQGEMLNDVDTVADRVGGKLQTGMKKVGFIIRKNEVVELLHRSSHLCPDPPSGIAPDPLSTNPKIVNFYPAPLESKARYSGAIFQITGTGEQDPPCTYLMDQHAGIAVLVLTTPLSVTVGTGVYDKAKSLIFMLRLRHGPPQTTMNPKPCHLCERLSQKPASTEAKLVAFRISAPAPHRQLSLFTITIILNTLLWSSVLCLVIALFQIASDSEDASNILPGVLTLVSATVTIVYTVVHTTYSVKQRALTYQQLDPGTIKKTTYIANRLVISLCVLWLLTAGWNMILVARRPSCLPNQLDGQSWESGITCLVSRVGMALAMISLVASLVLFGMMAAVRRPFEAHLFAYGQRQPTNPDPTSPPSRRLSEDRAATEKLVPKGGMPGDDYTRSTSLFTNADVETLDLNSSRPASIVQSSSPSRDQAGLGAFTSPFAPPSLPPAFTSPSLQLQAPVSVPFAHRRCLSLTPRTDALLAPAAYAPYSIPIEFSASAQRAVYPDTASPYRSISTCRSQPHLRSMSSFSNRHRYSRSSVSLSRPHRLSSLTPVPHLGCSSGSDTLKSSEGISETGESPNGESVASSTGTRATAAEIVHAIASNTPIPGTDGPSQRKHWRTVSAPDATAGAQQVASGTRMAMGWKPDLGKSKTAVHKPPPLSFNKLMRSASAELLGRFGPMADRAAGDAEMKWKREFEVEVETRLNAMHLLPFSDGRKSLSAGGSETETLRESYDAGSLEDEARFEDAKEVLSVRPVSRDIAFV</sequence>
<evidence type="ECO:0000256" key="3">
    <source>
        <dbReference type="ARBA" id="ARBA00022448"/>
    </source>
</evidence>
<evidence type="ECO:0000256" key="4">
    <source>
        <dbReference type="ARBA" id="ARBA00022692"/>
    </source>
</evidence>
<feature type="region of interest" description="Disordered" evidence="12">
    <location>
        <begin position="690"/>
        <end position="758"/>
    </location>
</feature>
<comment type="caution">
    <text evidence="15">The sequence shown here is derived from an EMBL/GenBank/DDBJ whole genome shotgun (WGS) entry which is preliminary data.</text>
</comment>
<keyword evidence="6 13" id="KW-1133">Transmembrane helix</keyword>
<dbReference type="SMART" id="SM00397">
    <property type="entry name" value="t_SNARE"/>
    <property type="match status" value="1"/>
</dbReference>
<evidence type="ECO:0000256" key="8">
    <source>
        <dbReference type="ARBA" id="ARBA00023054"/>
    </source>
</evidence>
<dbReference type="InterPro" id="IPR010989">
    <property type="entry name" value="SNARE"/>
</dbReference>
<feature type="transmembrane region" description="Helical" evidence="13">
    <location>
        <begin position="442"/>
        <end position="463"/>
    </location>
</feature>
<dbReference type="InterPro" id="IPR015260">
    <property type="entry name" value="Syntaxin-6/10/61_N"/>
</dbReference>
<evidence type="ECO:0000256" key="2">
    <source>
        <dbReference type="ARBA" id="ARBA00009063"/>
    </source>
</evidence>
<dbReference type="GO" id="GO:0000139">
    <property type="term" value="C:Golgi membrane"/>
    <property type="evidence" value="ECO:0007669"/>
    <property type="project" value="UniProtKB-SubCell"/>
</dbReference>
<dbReference type="GO" id="GO:0048193">
    <property type="term" value="P:Golgi vesicle transport"/>
    <property type="evidence" value="ECO:0007669"/>
    <property type="project" value="InterPro"/>
</dbReference>
<evidence type="ECO:0000256" key="12">
    <source>
        <dbReference type="SAM" id="MobiDB-lite"/>
    </source>
</evidence>
<dbReference type="CDD" id="cd15851">
    <property type="entry name" value="SNARE_Syntaxin6"/>
    <property type="match status" value="1"/>
</dbReference>
<reference evidence="15 16" key="1">
    <citation type="journal article" date="2016" name="Sci. Rep.">
        <title>Draft genome sequencing and secretome analysis of fungal phytopathogen Ascochyta rabiei provides insight into the necrotrophic effector repertoire.</title>
        <authorList>
            <person name="Verma S."/>
            <person name="Gazara R.K."/>
            <person name="Nizam S."/>
            <person name="Parween S."/>
            <person name="Chattopadhyay D."/>
            <person name="Verma P.K."/>
        </authorList>
    </citation>
    <scope>NUCLEOTIDE SEQUENCE [LARGE SCALE GENOMIC DNA]</scope>
    <source>
        <strain evidence="15 16">ArDII</strain>
    </source>
</reference>
<evidence type="ECO:0000256" key="9">
    <source>
        <dbReference type="ARBA" id="ARBA00023136"/>
    </source>
</evidence>
<feature type="transmembrane region" description="Helical" evidence="13">
    <location>
        <begin position="396"/>
        <end position="421"/>
    </location>
</feature>
<comment type="subcellular location">
    <subcellularLocation>
        <location evidence="1">Golgi apparatus membrane</location>
        <topology evidence="1">Single-pass type IV membrane protein</topology>
    </subcellularLocation>
</comment>
<dbReference type="SUPFAM" id="SSF47661">
    <property type="entry name" value="t-snare proteins"/>
    <property type="match status" value="1"/>
</dbReference>
<gene>
    <name evidence="15" type="ORF">ST47_g8908</name>
</gene>
<dbReference type="PROSITE" id="PS50192">
    <property type="entry name" value="T_SNARE"/>
    <property type="match status" value="1"/>
</dbReference>
<dbReference type="Gene3D" id="1.20.5.110">
    <property type="match status" value="1"/>
</dbReference>
<feature type="region of interest" description="Disordered" evidence="12">
    <location>
        <begin position="526"/>
        <end position="566"/>
    </location>
</feature>
<feature type="compositionally biased region" description="Basic and acidic residues" evidence="12">
    <location>
        <begin position="542"/>
        <end position="554"/>
    </location>
</feature>
<feature type="transmembrane region" description="Helical" evidence="13">
    <location>
        <begin position="483"/>
        <end position="508"/>
    </location>
</feature>
<keyword evidence="3" id="KW-0813">Transport</keyword>
<keyword evidence="8 11" id="KW-0175">Coiled coil</keyword>
<feature type="coiled-coil region" evidence="11">
    <location>
        <begin position="44"/>
        <end position="120"/>
    </location>
</feature>
<dbReference type="FunFam" id="1.20.5.110:FF:000006">
    <property type="entry name" value="Syntaxin 6"/>
    <property type="match status" value="1"/>
</dbReference>
<evidence type="ECO:0000313" key="16">
    <source>
        <dbReference type="Proteomes" id="UP000076837"/>
    </source>
</evidence>
<dbReference type="EMBL" id="JYNV01000289">
    <property type="protein sequence ID" value="KZM19927.1"/>
    <property type="molecule type" value="Genomic_DNA"/>
</dbReference>
<evidence type="ECO:0000256" key="11">
    <source>
        <dbReference type="SAM" id="Coils"/>
    </source>
</evidence>
<evidence type="ECO:0000256" key="13">
    <source>
        <dbReference type="SAM" id="Phobius"/>
    </source>
</evidence>
<keyword evidence="5" id="KW-0653">Protein transport</keyword>
<name>A0A162YB41_DIDRA</name>
<dbReference type="Gene3D" id="1.20.58.90">
    <property type="match status" value="1"/>
</dbReference>
<evidence type="ECO:0000256" key="6">
    <source>
        <dbReference type="ARBA" id="ARBA00022989"/>
    </source>
</evidence>
<evidence type="ECO:0000259" key="14">
    <source>
        <dbReference type="PROSITE" id="PS50192"/>
    </source>
</evidence>
<proteinExistence type="inferred from homology"/>
<dbReference type="STRING" id="5454.A0A162YB41"/>
<feature type="compositionally biased region" description="Polar residues" evidence="12">
    <location>
        <begin position="728"/>
        <end position="758"/>
    </location>
</feature>
<protein>
    <recommendedName>
        <fullName evidence="10">t-SNARE affecting a late Golgi compartment protein 1</fullName>
    </recommendedName>
</protein>
<accession>A0A162YB41</accession>
<dbReference type="SUPFAM" id="SSF58038">
    <property type="entry name" value="SNARE fusion complex"/>
    <property type="match status" value="1"/>
</dbReference>
<keyword evidence="9 13" id="KW-0472">Membrane</keyword>
<keyword evidence="4 13" id="KW-0812">Transmembrane</keyword>
<keyword evidence="16" id="KW-1185">Reference proteome</keyword>
<dbReference type="Pfam" id="PF09177">
    <property type="entry name" value="STX6_10_61_N"/>
    <property type="match status" value="1"/>
</dbReference>
<dbReference type="CDD" id="cd21444">
    <property type="entry name" value="SNARE_NTD_Tlg1p-like"/>
    <property type="match status" value="1"/>
</dbReference>
<dbReference type="InterPro" id="IPR048036">
    <property type="entry name" value="Tlg1p-like_N"/>
</dbReference>
<feature type="region of interest" description="Disordered" evidence="12">
    <location>
        <begin position="770"/>
        <end position="805"/>
    </location>
</feature>
<evidence type="ECO:0000313" key="15">
    <source>
        <dbReference type="EMBL" id="KZM19927.1"/>
    </source>
</evidence>
<dbReference type="AlphaFoldDB" id="A0A162YB41"/>
<dbReference type="FunFam" id="1.20.58.90:FF:000012">
    <property type="entry name" value="SNARE domain protein"/>
    <property type="match status" value="1"/>
</dbReference>
<feature type="domain" description="T-SNARE coiled-coil homology" evidence="14">
    <location>
        <begin position="146"/>
        <end position="208"/>
    </location>
</feature>
<feature type="transmembrane region" description="Helical" evidence="13">
    <location>
        <begin position="359"/>
        <end position="384"/>
    </location>
</feature>
<dbReference type="GO" id="GO:0015031">
    <property type="term" value="P:protein transport"/>
    <property type="evidence" value="ECO:0007669"/>
    <property type="project" value="UniProtKB-KW"/>
</dbReference>
<evidence type="ECO:0000256" key="7">
    <source>
        <dbReference type="ARBA" id="ARBA00023034"/>
    </source>
</evidence>
<keyword evidence="7" id="KW-0333">Golgi apparatus</keyword>
<comment type="similarity">
    <text evidence="2">Belongs to the syntaxin family.</text>
</comment>